<dbReference type="Gene3D" id="2.160.10.10">
    <property type="entry name" value="Hexapeptide repeat proteins"/>
    <property type="match status" value="1"/>
</dbReference>
<dbReference type="InterPro" id="IPR051159">
    <property type="entry name" value="Hexapeptide_acetyltransf"/>
</dbReference>
<evidence type="ECO:0000313" key="3">
    <source>
        <dbReference type="EMBL" id="MEB4590361.1"/>
    </source>
</evidence>
<name>A0ABU6CUU1_9GAMM</name>
<proteinExistence type="inferred from homology"/>
<dbReference type="PANTHER" id="PTHR23416:SF23">
    <property type="entry name" value="ACETYLTRANSFERASE C18B11.09C-RELATED"/>
    <property type="match status" value="1"/>
</dbReference>
<dbReference type="CDD" id="cd04647">
    <property type="entry name" value="LbH_MAT_like"/>
    <property type="match status" value="1"/>
</dbReference>
<evidence type="ECO:0008006" key="5">
    <source>
        <dbReference type="Google" id="ProtNLM"/>
    </source>
</evidence>
<accession>A0ABU6CUU1</accession>
<comment type="caution">
    <text evidence="3">The sequence shown here is derived from an EMBL/GenBank/DDBJ whole genome shotgun (WGS) entry which is preliminary data.</text>
</comment>
<sequence>MFTSIALFFDNLLRSAIRNISGPVGRKLRYLYYSRRLGGCGKNVIIDEGVIIQGSRDIYLGDDVWIDRYCILMAGKVPLEEGAKINPNPNFKHEIGELHIGNNVHITPYSLIQAHGGVQIGNDCGTGAGAKIYSLTNLPTDSSNPDRRVCYSWGGELAQLSSPIVIGNNVGIGLGAVVLPAVTIENDCFVAPYSIVMSPVKENSFVSGNPARKIKDRFPVAEIAKTE</sequence>
<comment type="similarity">
    <text evidence="1">Belongs to the transferase hexapeptide repeat family.</text>
</comment>
<evidence type="ECO:0000256" key="2">
    <source>
        <dbReference type="ARBA" id="ARBA00022679"/>
    </source>
</evidence>
<reference evidence="4" key="1">
    <citation type="submission" date="2023-07" db="EMBL/GenBank/DDBJ databases">
        <title>The carbon used by Thiothrix.</title>
        <authorList>
            <person name="Chen L."/>
        </authorList>
    </citation>
    <scope>NUCLEOTIDE SEQUENCE [LARGE SCALE GENOMIC DNA]</scope>
</reference>
<gene>
    <name evidence="3" type="ORF">VSS37_05170</name>
</gene>
<dbReference type="Proteomes" id="UP001308005">
    <property type="component" value="Unassembled WGS sequence"/>
</dbReference>
<dbReference type="PANTHER" id="PTHR23416">
    <property type="entry name" value="SIALIC ACID SYNTHASE-RELATED"/>
    <property type="match status" value="1"/>
</dbReference>
<dbReference type="EMBL" id="JAYMYJ010000043">
    <property type="protein sequence ID" value="MEB4590361.1"/>
    <property type="molecule type" value="Genomic_DNA"/>
</dbReference>
<dbReference type="RefSeq" id="WP_324693657.1">
    <property type="nucleotide sequence ID" value="NZ_JAYMYJ010000043.1"/>
</dbReference>
<evidence type="ECO:0000256" key="1">
    <source>
        <dbReference type="ARBA" id="ARBA00007274"/>
    </source>
</evidence>
<keyword evidence="4" id="KW-1185">Reference proteome</keyword>
<evidence type="ECO:0000313" key="4">
    <source>
        <dbReference type="Proteomes" id="UP001308005"/>
    </source>
</evidence>
<reference evidence="3 4" key="2">
    <citation type="submission" date="2024-01" db="EMBL/GenBank/DDBJ databases">
        <authorList>
            <person name="Xie X."/>
        </authorList>
    </citation>
    <scope>NUCLEOTIDE SEQUENCE [LARGE SCALE GENOMIC DNA]</scope>
    <source>
        <strain evidence="3">SCUT-1</strain>
    </source>
</reference>
<organism evidence="3 4">
    <name type="scientific">Candidatus Thiothrix phosphatis</name>
    <dbReference type="NCBI Taxonomy" id="3112415"/>
    <lineage>
        <taxon>Bacteria</taxon>
        <taxon>Pseudomonadati</taxon>
        <taxon>Pseudomonadota</taxon>
        <taxon>Gammaproteobacteria</taxon>
        <taxon>Thiotrichales</taxon>
        <taxon>Thiotrichaceae</taxon>
        <taxon>Thiothrix</taxon>
    </lineage>
</organism>
<dbReference type="SUPFAM" id="SSF51161">
    <property type="entry name" value="Trimeric LpxA-like enzymes"/>
    <property type="match status" value="1"/>
</dbReference>
<keyword evidence="2" id="KW-0808">Transferase</keyword>
<dbReference type="InterPro" id="IPR011004">
    <property type="entry name" value="Trimer_LpxA-like_sf"/>
</dbReference>
<protein>
    <recommendedName>
        <fullName evidence="5">Acyltransferase</fullName>
    </recommendedName>
</protein>